<keyword evidence="12" id="KW-1185">Reference proteome</keyword>
<evidence type="ECO:0000256" key="3">
    <source>
        <dbReference type="ARBA" id="ARBA00005316"/>
    </source>
</evidence>
<protein>
    <recommendedName>
        <fullName evidence="13">GPI transamidase component PIG-S</fullName>
    </recommendedName>
</protein>
<sequence>MDSHIIDATAQLLVLLFGSEREAIHKLFNTSDAPQRDRDELRAMKYAPGYQLTLSLFSGDANNNVRDWEIQAAIKDQVKPFVRSIADISEFVIETQVQHYATLTAAPALDASRREYYLMPESLPNFINTAEWSLASTVSTYPSLNFLLYVPSPKDQPLVVRDAEGNNLASNAFLIPRWGGIAILNHRSDSQSSPTATISKAELEPVIGTMLSQLRELLGFPDLAHPKNGRLAAAFPVTFHKSHHKSRKPTMWELDHVMRRRIAENIVDSSSTLASLARLVKSTTNMVVLDHLQDEVTGALKDLISACQQLHQPDQGYRQALAKSKEALVRSEAAFFDPTMVSMLYFPDEHKYAIYMPLFVPISVPLVMALLREIKKLKQERVKDNEKQKEE</sequence>
<dbReference type="PANTHER" id="PTHR21072">
    <property type="entry name" value="GPI TRANSAMIDASE COMPONENT PIG-S"/>
    <property type="match status" value="1"/>
</dbReference>
<keyword evidence="8 10" id="KW-0472">Membrane</keyword>
<gene>
    <name evidence="11" type="ORF">DFQ27_000006</name>
</gene>
<evidence type="ECO:0000256" key="6">
    <source>
        <dbReference type="ARBA" id="ARBA00022824"/>
    </source>
</evidence>
<dbReference type="InterPro" id="IPR019540">
    <property type="entry name" value="PtdIno-glycan_biosynth_class_S"/>
</dbReference>
<comment type="similarity">
    <text evidence="3">Belongs to the PIGS family.</text>
</comment>
<dbReference type="GO" id="GO:0006506">
    <property type="term" value="P:GPI anchor biosynthetic process"/>
    <property type="evidence" value="ECO:0007669"/>
    <property type="project" value="UniProtKB-KW"/>
</dbReference>
<evidence type="ECO:0008006" key="13">
    <source>
        <dbReference type="Google" id="ProtNLM"/>
    </source>
</evidence>
<evidence type="ECO:0000256" key="10">
    <source>
        <dbReference type="SAM" id="Phobius"/>
    </source>
</evidence>
<evidence type="ECO:0000256" key="2">
    <source>
        <dbReference type="ARBA" id="ARBA00004687"/>
    </source>
</evidence>
<dbReference type="EMBL" id="JAAAJB010000001">
    <property type="protein sequence ID" value="KAG0270656.1"/>
    <property type="molecule type" value="Genomic_DNA"/>
</dbReference>
<reference evidence="11" key="1">
    <citation type="journal article" date="2020" name="Fungal Divers.">
        <title>Resolving the Mortierellaceae phylogeny through synthesis of multi-gene phylogenetics and phylogenomics.</title>
        <authorList>
            <person name="Vandepol N."/>
            <person name="Liber J."/>
            <person name="Desiro A."/>
            <person name="Na H."/>
            <person name="Kennedy M."/>
            <person name="Barry K."/>
            <person name="Grigoriev I.V."/>
            <person name="Miller A.N."/>
            <person name="O'Donnell K."/>
            <person name="Stajich J.E."/>
            <person name="Bonito G."/>
        </authorList>
    </citation>
    <scope>NUCLEOTIDE SEQUENCE</scope>
    <source>
        <strain evidence="11">BC1065</strain>
    </source>
</reference>
<evidence type="ECO:0000256" key="9">
    <source>
        <dbReference type="ARBA" id="ARBA00023180"/>
    </source>
</evidence>
<name>A0A9P6QJP0_9FUNG</name>
<evidence type="ECO:0000256" key="1">
    <source>
        <dbReference type="ARBA" id="ARBA00004477"/>
    </source>
</evidence>
<keyword evidence="6" id="KW-0256">Endoplasmic reticulum</keyword>
<organism evidence="11 12">
    <name type="scientific">Actinomortierella ambigua</name>
    <dbReference type="NCBI Taxonomy" id="1343610"/>
    <lineage>
        <taxon>Eukaryota</taxon>
        <taxon>Fungi</taxon>
        <taxon>Fungi incertae sedis</taxon>
        <taxon>Mucoromycota</taxon>
        <taxon>Mortierellomycotina</taxon>
        <taxon>Mortierellomycetes</taxon>
        <taxon>Mortierellales</taxon>
        <taxon>Mortierellaceae</taxon>
        <taxon>Actinomortierella</taxon>
    </lineage>
</organism>
<dbReference type="Pfam" id="PF10510">
    <property type="entry name" value="PIG-S"/>
    <property type="match status" value="1"/>
</dbReference>
<evidence type="ECO:0000256" key="5">
    <source>
        <dbReference type="ARBA" id="ARBA00022692"/>
    </source>
</evidence>
<dbReference type="GO" id="GO:0042765">
    <property type="term" value="C:GPI-anchor transamidase complex"/>
    <property type="evidence" value="ECO:0007669"/>
    <property type="project" value="InterPro"/>
</dbReference>
<accession>A0A9P6QJP0</accession>
<evidence type="ECO:0000313" key="11">
    <source>
        <dbReference type="EMBL" id="KAG0270656.1"/>
    </source>
</evidence>
<comment type="pathway">
    <text evidence="2">Glycolipid biosynthesis; glycosylphosphatidylinositol-anchor biosynthesis.</text>
</comment>
<keyword evidence="4" id="KW-0337">GPI-anchor biosynthesis</keyword>
<evidence type="ECO:0000256" key="4">
    <source>
        <dbReference type="ARBA" id="ARBA00022502"/>
    </source>
</evidence>
<keyword evidence="5 10" id="KW-0812">Transmembrane</keyword>
<dbReference type="Proteomes" id="UP000807716">
    <property type="component" value="Unassembled WGS sequence"/>
</dbReference>
<comment type="subcellular location">
    <subcellularLocation>
        <location evidence="1">Endoplasmic reticulum membrane</location>
        <topology evidence="1">Multi-pass membrane protein</topology>
    </subcellularLocation>
</comment>
<dbReference type="GO" id="GO:0016255">
    <property type="term" value="P:attachment of GPI anchor to protein"/>
    <property type="evidence" value="ECO:0007669"/>
    <property type="project" value="InterPro"/>
</dbReference>
<keyword evidence="7 10" id="KW-1133">Transmembrane helix</keyword>
<comment type="caution">
    <text evidence="11">The sequence shown here is derived from an EMBL/GenBank/DDBJ whole genome shotgun (WGS) entry which is preliminary data.</text>
</comment>
<dbReference type="PANTHER" id="PTHR21072:SF13">
    <property type="entry name" value="GPI TRANSAMIDASE COMPONENT PIG-S"/>
    <property type="match status" value="1"/>
</dbReference>
<dbReference type="OrthoDB" id="28748at2759"/>
<proteinExistence type="inferred from homology"/>
<dbReference type="AlphaFoldDB" id="A0A9P6QJP0"/>
<evidence type="ECO:0000256" key="7">
    <source>
        <dbReference type="ARBA" id="ARBA00022989"/>
    </source>
</evidence>
<keyword evidence="9" id="KW-0325">Glycoprotein</keyword>
<evidence type="ECO:0000313" key="12">
    <source>
        <dbReference type="Proteomes" id="UP000807716"/>
    </source>
</evidence>
<feature type="transmembrane region" description="Helical" evidence="10">
    <location>
        <begin position="352"/>
        <end position="371"/>
    </location>
</feature>
<evidence type="ECO:0000256" key="8">
    <source>
        <dbReference type="ARBA" id="ARBA00023136"/>
    </source>
</evidence>